<organism evidence="1 2">
    <name type="scientific">Eumeta variegata</name>
    <name type="common">Bagworm moth</name>
    <name type="synonym">Eumeta japonica</name>
    <dbReference type="NCBI Taxonomy" id="151549"/>
    <lineage>
        <taxon>Eukaryota</taxon>
        <taxon>Metazoa</taxon>
        <taxon>Ecdysozoa</taxon>
        <taxon>Arthropoda</taxon>
        <taxon>Hexapoda</taxon>
        <taxon>Insecta</taxon>
        <taxon>Pterygota</taxon>
        <taxon>Neoptera</taxon>
        <taxon>Endopterygota</taxon>
        <taxon>Lepidoptera</taxon>
        <taxon>Glossata</taxon>
        <taxon>Ditrysia</taxon>
        <taxon>Tineoidea</taxon>
        <taxon>Psychidae</taxon>
        <taxon>Oiketicinae</taxon>
        <taxon>Eumeta</taxon>
    </lineage>
</organism>
<sequence length="108" mass="12018">MRIGSGYVAQKYTASDKSHLRGDYLNIWDKRCHWVILVCDTNIVEHVTHPVQCPNRGNERNGVCPHVCARSAAFSLTPNSGAFGARRHGSDGKPNMWCNSTSASYYGY</sequence>
<proteinExistence type="predicted"/>
<dbReference type="Proteomes" id="UP000299102">
    <property type="component" value="Unassembled WGS sequence"/>
</dbReference>
<name>A0A4C1XB56_EUMVA</name>
<protein>
    <submittedName>
        <fullName evidence="1">Uncharacterized protein</fullName>
    </submittedName>
</protein>
<keyword evidence="2" id="KW-1185">Reference proteome</keyword>
<accession>A0A4C1XB56</accession>
<gene>
    <name evidence="1" type="ORF">EVAR_26722_1</name>
</gene>
<evidence type="ECO:0000313" key="2">
    <source>
        <dbReference type="Proteomes" id="UP000299102"/>
    </source>
</evidence>
<evidence type="ECO:0000313" key="1">
    <source>
        <dbReference type="EMBL" id="GBP60310.1"/>
    </source>
</evidence>
<comment type="caution">
    <text evidence="1">The sequence shown here is derived from an EMBL/GenBank/DDBJ whole genome shotgun (WGS) entry which is preliminary data.</text>
</comment>
<dbReference type="AlphaFoldDB" id="A0A4C1XB56"/>
<reference evidence="1 2" key="1">
    <citation type="journal article" date="2019" name="Commun. Biol.">
        <title>The bagworm genome reveals a unique fibroin gene that provides high tensile strength.</title>
        <authorList>
            <person name="Kono N."/>
            <person name="Nakamura H."/>
            <person name="Ohtoshi R."/>
            <person name="Tomita M."/>
            <person name="Numata K."/>
            <person name="Arakawa K."/>
        </authorList>
    </citation>
    <scope>NUCLEOTIDE SEQUENCE [LARGE SCALE GENOMIC DNA]</scope>
</reference>
<dbReference type="EMBL" id="BGZK01000785">
    <property type="protein sequence ID" value="GBP60310.1"/>
    <property type="molecule type" value="Genomic_DNA"/>
</dbReference>